<keyword evidence="4" id="KW-1185">Reference proteome</keyword>
<dbReference type="InterPro" id="IPR013922">
    <property type="entry name" value="Cyclin_PHO80-like"/>
</dbReference>
<feature type="compositionally biased region" description="Acidic residues" evidence="1">
    <location>
        <begin position="749"/>
        <end position="778"/>
    </location>
</feature>
<dbReference type="GeneID" id="6080223"/>
<feature type="compositionally biased region" description="Low complexity" evidence="1">
    <location>
        <begin position="671"/>
        <end position="689"/>
    </location>
</feature>
<dbReference type="GO" id="GO:0005634">
    <property type="term" value="C:nucleus"/>
    <property type="evidence" value="ECO:0007669"/>
    <property type="project" value="TreeGrafter"/>
</dbReference>
<feature type="region of interest" description="Disordered" evidence="1">
    <location>
        <begin position="567"/>
        <end position="726"/>
    </location>
</feature>
<feature type="region of interest" description="Disordered" evidence="1">
    <location>
        <begin position="329"/>
        <end position="386"/>
    </location>
</feature>
<evidence type="ECO:0000313" key="4">
    <source>
        <dbReference type="Proteomes" id="UP000001194"/>
    </source>
</evidence>
<evidence type="ECO:0000259" key="2">
    <source>
        <dbReference type="SMART" id="SM00385"/>
    </source>
</evidence>
<feature type="compositionally biased region" description="Low complexity" evidence="1">
    <location>
        <begin position="279"/>
        <end position="290"/>
    </location>
</feature>
<dbReference type="Proteomes" id="UP000001194">
    <property type="component" value="Unassembled WGS sequence"/>
</dbReference>
<dbReference type="GO" id="GO:0019901">
    <property type="term" value="F:protein kinase binding"/>
    <property type="evidence" value="ECO:0007669"/>
    <property type="project" value="InterPro"/>
</dbReference>
<dbReference type="STRING" id="486041.B0DL38"/>
<dbReference type="InParanoid" id="B0DL38"/>
<feature type="compositionally biased region" description="Low complexity" evidence="1">
    <location>
        <begin position="593"/>
        <end position="603"/>
    </location>
</feature>
<feature type="region of interest" description="Disordered" evidence="1">
    <location>
        <begin position="217"/>
        <end position="302"/>
    </location>
</feature>
<feature type="compositionally biased region" description="Polar residues" evidence="1">
    <location>
        <begin position="793"/>
        <end position="806"/>
    </location>
</feature>
<feature type="compositionally biased region" description="Low complexity" evidence="1">
    <location>
        <begin position="329"/>
        <end position="358"/>
    </location>
</feature>
<evidence type="ECO:0000313" key="3">
    <source>
        <dbReference type="EMBL" id="EDR04760.1"/>
    </source>
</evidence>
<dbReference type="OrthoDB" id="244495at2759"/>
<dbReference type="Pfam" id="PF08613">
    <property type="entry name" value="Cyclin"/>
    <property type="match status" value="1"/>
</dbReference>
<reference evidence="3 4" key="1">
    <citation type="journal article" date="2008" name="Nature">
        <title>The genome of Laccaria bicolor provides insights into mycorrhizal symbiosis.</title>
        <authorList>
            <person name="Martin F."/>
            <person name="Aerts A."/>
            <person name="Ahren D."/>
            <person name="Brun A."/>
            <person name="Danchin E.G.J."/>
            <person name="Duchaussoy F."/>
            <person name="Gibon J."/>
            <person name="Kohler A."/>
            <person name="Lindquist E."/>
            <person name="Pereda V."/>
            <person name="Salamov A."/>
            <person name="Shapiro H.J."/>
            <person name="Wuyts J."/>
            <person name="Blaudez D."/>
            <person name="Buee M."/>
            <person name="Brokstein P."/>
            <person name="Canbaeck B."/>
            <person name="Cohen D."/>
            <person name="Courty P.E."/>
            <person name="Coutinho P.M."/>
            <person name="Delaruelle C."/>
            <person name="Detter J.C."/>
            <person name="Deveau A."/>
            <person name="DiFazio S."/>
            <person name="Duplessis S."/>
            <person name="Fraissinet-Tachet L."/>
            <person name="Lucic E."/>
            <person name="Frey-Klett P."/>
            <person name="Fourrey C."/>
            <person name="Feussner I."/>
            <person name="Gay G."/>
            <person name="Grimwood J."/>
            <person name="Hoegger P.J."/>
            <person name="Jain P."/>
            <person name="Kilaru S."/>
            <person name="Labbe J."/>
            <person name="Lin Y.C."/>
            <person name="Legue V."/>
            <person name="Le Tacon F."/>
            <person name="Marmeisse R."/>
            <person name="Melayah D."/>
            <person name="Montanini B."/>
            <person name="Muratet M."/>
            <person name="Nehls U."/>
            <person name="Niculita-Hirzel H."/>
            <person name="Oudot-Le Secq M.P."/>
            <person name="Peter M."/>
            <person name="Quesneville H."/>
            <person name="Rajashekar B."/>
            <person name="Reich M."/>
            <person name="Rouhier N."/>
            <person name="Schmutz J."/>
            <person name="Yin T."/>
            <person name="Chalot M."/>
            <person name="Henrissat B."/>
            <person name="Kuees U."/>
            <person name="Lucas S."/>
            <person name="Van de Peer Y."/>
            <person name="Podila G.K."/>
            <person name="Polle A."/>
            <person name="Pukkila P.J."/>
            <person name="Richardson P.M."/>
            <person name="Rouze P."/>
            <person name="Sanders I.R."/>
            <person name="Stajich J.E."/>
            <person name="Tunlid A."/>
            <person name="Tuskan G."/>
            <person name="Grigoriev I.V."/>
        </authorList>
    </citation>
    <scope>NUCLEOTIDE SEQUENCE [LARGE SCALE GENOMIC DNA]</scope>
    <source>
        <strain evidence="4">S238N-H82 / ATCC MYA-4686</strain>
    </source>
</reference>
<dbReference type="SMART" id="SM00385">
    <property type="entry name" value="CYCLIN"/>
    <property type="match status" value="1"/>
</dbReference>
<gene>
    <name evidence="3" type="ORF">LACBIDRAFT_304168</name>
</gene>
<dbReference type="RefSeq" id="XP_001884584.1">
    <property type="nucleotide sequence ID" value="XM_001884549.1"/>
</dbReference>
<evidence type="ECO:0000256" key="1">
    <source>
        <dbReference type="SAM" id="MobiDB-lite"/>
    </source>
</evidence>
<feature type="compositionally biased region" description="Polar residues" evidence="1">
    <location>
        <begin position="375"/>
        <end position="384"/>
    </location>
</feature>
<dbReference type="AlphaFoldDB" id="B0DL38"/>
<organism evidence="4">
    <name type="scientific">Laccaria bicolor (strain S238N-H82 / ATCC MYA-4686)</name>
    <name type="common">Bicoloured deceiver</name>
    <name type="synonym">Laccaria laccata var. bicolor</name>
    <dbReference type="NCBI Taxonomy" id="486041"/>
    <lineage>
        <taxon>Eukaryota</taxon>
        <taxon>Fungi</taxon>
        <taxon>Dikarya</taxon>
        <taxon>Basidiomycota</taxon>
        <taxon>Agaricomycotina</taxon>
        <taxon>Agaricomycetes</taxon>
        <taxon>Agaricomycetidae</taxon>
        <taxon>Agaricales</taxon>
        <taxon>Agaricineae</taxon>
        <taxon>Hydnangiaceae</taxon>
        <taxon>Laccaria</taxon>
    </lineage>
</organism>
<feature type="region of interest" description="Disordered" evidence="1">
    <location>
        <begin position="473"/>
        <end position="508"/>
    </location>
</feature>
<feature type="region of interest" description="Disordered" evidence="1">
    <location>
        <begin position="403"/>
        <end position="422"/>
    </location>
</feature>
<feature type="compositionally biased region" description="Polar residues" evidence="1">
    <location>
        <begin position="577"/>
        <end position="588"/>
    </location>
</feature>
<name>B0DL38_LACBS</name>
<protein>
    <submittedName>
        <fullName evidence="3">Predicted protein</fullName>
    </submittedName>
</protein>
<dbReference type="InterPro" id="IPR013763">
    <property type="entry name" value="Cyclin-like_dom"/>
</dbReference>
<feature type="compositionally biased region" description="Low complexity" evidence="1">
    <location>
        <begin position="407"/>
        <end position="422"/>
    </location>
</feature>
<dbReference type="CDD" id="cd20557">
    <property type="entry name" value="CYCLIN_ScPCL1-like"/>
    <property type="match status" value="1"/>
</dbReference>
<sequence>MAPHSTTDFYNNNPCRLLITPPMSPSDLTLPPIHPPKPDNDIFLLPKPEYPVDWLDFTRTRSAHSIAEKTCEMICYLWFSSPSRSRSNHRPPYPTPNNSPSSSPPTTTLQLVATSTFVQFLQKLLETTQVSQSVIVLSLHYIYRLKERNRFTPAQSGSEFRIAVAALMMANKFLDDNTYTNKTWSEVSGIDLEEINRMEREFLLGLVSAKERDCQRFRKTRRSLAPGPSSSMSPRYKMGLGLGTTRARSTSPSSKPVSSYHSTTYVQRHRQREQEQAYPTPATSTSSNCPSPTPRPGSKRNAAVAFSPTSASFSHLPAKRPLSEYTANTTYSSSSTFTPSSSTNNNTFTPSSVSTTPSRAPQPQRPGLQIPEYRSNGSAPNSYSPLEGLQSFVEKMSIGASPGFGVPHSSSSTQPPHSYPSQTQIPTTLIAAYAHDEQRRSAAVPQNLYFYTLACSPVEEREVCLPLDGGEAEQEGRVTRNSKTRLRYHQPQPSSSSTAGGRHAGVGYGDEYPSAASAFTAASRDRGVSYGDVRMGAGAGYRFPQAVQSASTSPNDLDVRRVGRRIGVPQRQQGQQYSPQKSFTQQRYSPGYHSHSQQASPQYHQPPPPTTTIVQHHTQQRVQQGTCSHHSSPLYRPLGSSQSQYHQASSRGTSPQPLYHHHHQPPPPPQQQQRHSSSSSSSRQIQQSQGLPRFHDNVWNTQPAVVAPPPPSHSFPLEEEEEEVMTARQEVFAPAPKYALPVSLHAGDEVEMDGEEDDDEMEEEGDDEEMEEDGDDGEREWSHQQQRQRHDPTTATYPPNHSNESTGYEHHHHKATAATFANAGPPGVCFYPTPSLSAYTYPPYAAGRQYSSGRRW</sequence>
<feature type="region of interest" description="Disordered" evidence="1">
    <location>
        <begin position="83"/>
        <end position="108"/>
    </location>
</feature>
<feature type="compositionally biased region" description="Low complexity" evidence="1">
    <location>
        <begin position="249"/>
        <end position="264"/>
    </location>
</feature>
<dbReference type="PANTHER" id="PTHR15615:SF27">
    <property type="entry name" value="PHO85 CYCLIN CLG1"/>
    <property type="match status" value="1"/>
</dbReference>
<feature type="compositionally biased region" description="Polar residues" evidence="1">
    <location>
        <begin position="613"/>
        <end position="631"/>
    </location>
</feature>
<dbReference type="PANTHER" id="PTHR15615">
    <property type="match status" value="1"/>
</dbReference>
<accession>B0DL38</accession>
<dbReference type="InterPro" id="IPR036915">
    <property type="entry name" value="Cyclin-like_sf"/>
</dbReference>
<dbReference type="HOGENOM" id="CLU_311700_0_0_1"/>
<dbReference type="Gene3D" id="1.10.472.10">
    <property type="entry name" value="Cyclin-like"/>
    <property type="match status" value="1"/>
</dbReference>
<proteinExistence type="predicted"/>
<dbReference type="GO" id="GO:0016538">
    <property type="term" value="F:cyclin-dependent protein serine/threonine kinase regulator activity"/>
    <property type="evidence" value="ECO:0007669"/>
    <property type="project" value="TreeGrafter"/>
</dbReference>
<feature type="compositionally biased region" description="Low complexity" evidence="1">
    <location>
        <begin position="98"/>
        <end position="108"/>
    </location>
</feature>
<dbReference type="GO" id="GO:0000307">
    <property type="term" value="C:cyclin-dependent protein kinase holoenzyme complex"/>
    <property type="evidence" value="ECO:0007669"/>
    <property type="project" value="TreeGrafter"/>
</dbReference>
<feature type="compositionally biased region" description="Polar residues" evidence="1">
    <location>
        <begin position="639"/>
        <end position="653"/>
    </location>
</feature>
<feature type="region of interest" description="Disordered" evidence="1">
    <location>
        <begin position="739"/>
        <end position="826"/>
    </location>
</feature>
<dbReference type="KEGG" id="lbc:LACBIDRAFT_304168"/>
<feature type="domain" description="Cyclin-like" evidence="2">
    <location>
        <begin position="119"/>
        <end position="204"/>
    </location>
</feature>
<feature type="compositionally biased region" description="Low complexity" evidence="1">
    <location>
        <begin position="567"/>
        <end position="576"/>
    </location>
</feature>
<dbReference type="SUPFAM" id="SSF47954">
    <property type="entry name" value="Cyclin-like"/>
    <property type="match status" value="1"/>
</dbReference>
<dbReference type="EMBL" id="DS547116">
    <property type="protein sequence ID" value="EDR04760.1"/>
    <property type="molecule type" value="Genomic_DNA"/>
</dbReference>